<comment type="caution">
    <text evidence="1">The sequence shown here is derived from an EMBL/GenBank/DDBJ whole genome shotgun (WGS) entry which is preliminary data.</text>
</comment>
<reference evidence="1 2" key="1">
    <citation type="submission" date="2024-04" db="EMBL/GenBank/DDBJ databases">
        <title>Flavobacterium sp. DGU41 16S ribosomal RNA gene Genome sequencing and assembly.</title>
        <authorList>
            <person name="Park S."/>
        </authorList>
    </citation>
    <scope>NUCLEOTIDE SEQUENCE [LARGE SCALE GENOMIC DNA]</scope>
    <source>
        <strain evidence="1 2">DGU41</strain>
    </source>
</reference>
<sequence length="225" mass="26299">MKRKISIILLFMNLATSYSQNIKKVEYGVLFNIEEITDERMKNSFFIKTINEHKENIFFDLIFNDSVSNFKTQELLNVENKGKINYASYMVIDGEYYFNSKSSILIKKLDDLDYIITNKLNWTLHTEEKIIDGMKCYKATSEKTVINSKGKFVFPITAWYTPDLPYSFGPGIFIGLPGLVLEVRDRNFVIFAKKIDLKSNEKVKEISMNKTITEEEYLKKILNKN</sequence>
<dbReference type="RefSeq" id="WP_341681836.1">
    <property type="nucleotide sequence ID" value="NZ_JBBYHT010000001.1"/>
</dbReference>
<dbReference type="NCBIfam" id="TIGR01200">
    <property type="entry name" value="GLPGLI"/>
    <property type="match status" value="1"/>
</dbReference>
<dbReference type="Pfam" id="PF09697">
    <property type="entry name" value="Porph_ging"/>
    <property type="match status" value="1"/>
</dbReference>
<evidence type="ECO:0000313" key="1">
    <source>
        <dbReference type="EMBL" id="MEL1247016.1"/>
    </source>
</evidence>
<proteinExistence type="predicted"/>
<gene>
    <name evidence="1" type="ORF">AAEO58_03075</name>
</gene>
<accession>A0ABU9I472</accession>
<protein>
    <submittedName>
        <fullName evidence="1">GLPGLI family protein</fullName>
    </submittedName>
</protein>
<keyword evidence="2" id="KW-1185">Reference proteome</keyword>
<organism evidence="1 2">
    <name type="scientific">Flavobacterium helocola</name>
    <dbReference type="NCBI Taxonomy" id="3139139"/>
    <lineage>
        <taxon>Bacteria</taxon>
        <taxon>Pseudomonadati</taxon>
        <taxon>Bacteroidota</taxon>
        <taxon>Flavobacteriia</taxon>
        <taxon>Flavobacteriales</taxon>
        <taxon>Flavobacteriaceae</taxon>
        <taxon>Flavobacterium</taxon>
    </lineage>
</organism>
<dbReference type="Proteomes" id="UP001393056">
    <property type="component" value="Unassembled WGS sequence"/>
</dbReference>
<name>A0ABU9I472_9FLAO</name>
<evidence type="ECO:0000313" key="2">
    <source>
        <dbReference type="Proteomes" id="UP001393056"/>
    </source>
</evidence>
<dbReference type="InterPro" id="IPR005901">
    <property type="entry name" value="GLPGLI"/>
</dbReference>
<dbReference type="EMBL" id="JBBYHT010000001">
    <property type="protein sequence ID" value="MEL1247016.1"/>
    <property type="molecule type" value="Genomic_DNA"/>
</dbReference>